<sequence>MSGLPERCRPSPAELAKEIHDTLDACAQRLSSEGARGASQGEKSAGNYTWVGSPIPNRNGWSSLRRPVTSASSFYDATGAHNDAHRTSWGSHWGSEDKTANAGHGTQVPDDAQPGTPWGSHWDDKGKDKIAGANTEIKVPDDLTQLSPAEVKLHSQNNLNPSEVPAADSPSSGSQPEMLPDTAREESDAESDYDMVGHNPEEDDATDTIEICNSLFSRFLPDEEIKLGDTIATQTIAFKDLKTEEHKVKHALLSKTGGLTGRQLASLLAKKTKANNPAYHEDTITWLRGFPGTGFEQLIRVTGVEPDYIPTSVASEAMGTKGDANPV</sequence>
<dbReference type="Proteomes" id="UP001164286">
    <property type="component" value="Unassembled WGS sequence"/>
</dbReference>
<evidence type="ECO:0000313" key="2">
    <source>
        <dbReference type="EMBL" id="KAI9632237.1"/>
    </source>
</evidence>
<accession>A0AA38H053</accession>
<feature type="region of interest" description="Disordered" evidence="1">
    <location>
        <begin position="78"/>
        <end position="128"/>
    </location>
</feature>
<reference evidence="2" key="1">
    <citation type="journal article" date="2022" name="G3 (Bethesda)">
        <title>High quality genome of the basidiomycete yeast Dioszegia hungarica PDD-24b-2 isolated from cloud water.</title>
        <authorList>
            <person name="Jarrige D."/>
            <person name="Haridas S."/>
            <person name="Bleykasten-Grosshans C."/>
            <person name="Joly M."/>
            <person name="Nadalig T."/>
            <person name="Sancelme M."/>
            <person name="Vuilleumier S."/>
            <person name="Grigoriev I.V."/>
            <person name="Amato P."/>
            <person name="Bringel F."/>
        </authorList>
    </citation>
    <scope>NUCLEOTIDE SEQUENCE</scope>
    <source>
        <strain evidence="2">PDD-24b-2</strain>
    </source>
</reference>
<dbReference type="EMBL" id="JAKWFO010000014">
    <property type="protein sequence ID" value="KAI9632237.1"/>
    <property type="molecule type" value="Genomic_DNA"/>
</dbReference>
<comment type="caution">
    <text evidence="2">The sequence shown here is derived from an EMBL/GenBank/DDBJ whole genome shotgun (WGS) entry which is preliminary data.</text>
</comment>
<evidence type="ECO:0000256" key="1">
    <source>
        <dbReference type="SAM" id="MobiDB-lite"/>
    </source>
</evidence>
<dbReference type="AlphaFoldDB" id="A0AA38H053"/>
<dbReference type="RefSeq" id="XP_052942014.1">
    <property type="nucleotide sequence ID" value="XM_053091143.1"/>
</dbReference>
<keyword evidence="3" id="KW-1185">Reference proteome</keyword>
<evidence type="ECO:0000313" key="3">
    <source>
        <dbReference type="Proteomes" id="UP001164286"/>
    </source>
</evidence>
<protein>
    <submittedName>
        <fullName evidence="2">Uncharacterized protein</fullName>
    </submittedName>
</protein>
<name>A0AA38H053_9TREE</name>
<feature type="region of interest" description="Disordered" evidence="1">
    <location>
        <begin position="156"/>
        <end position="204"/>
    </location>
</feature>
<gene>
    <name evidence="2" type="ORF">MKK02DRAFT_40541</name>
</gene>
<proteinExistence type="predicted"/>
<organism evidence="2 3">
    <name type="scientific">Dioszegia hungarica</name>
    <dbReference type="NCBI Taxonomy" id="4972"/>
    <lineage>
        <taxon>Eukaryota</taxon>
        <taxon>Fungi</taxon>
        <taxon>Dikarya</taxon>
        <taxon>Basidiomycota</taxon>
        <taxon>Agaricomycotina</taxon>
        <taxon>Tremellomycetes</taxon>
        <taxon>Tremellales</taxon>
        <taxon>Bulleribasidiaceae</taxon>
        <taxon>Dioszegia</taxon>
    </lineage>
</organism>
<feature type="region of interest" description="Disordered" evidence="1">
    <location>
        <begin position="27"/>
        <end position="64"/>
    </location>
</feature>
<dbReference type="GeneID" id="77730348"/>